<name>A0AAV2AD36_9ARAC</name>
<dbReference type="InterPro" id="IPR001841">
    <property type="entry name" value="Znf_RING"/>
</dbReference>
<reference evidence="7 8" key="1">
    <citation type="submission" date="2024-04" db="EMBL/GenBank/DDBJ databases">
        <authorList>
            <person name="Rising A."/>
            <person name="Reimegard J."/>
            <person name="Sonavane S."/>
            <person name="Akerstrom W."/>
            <person name="Nylinder S."/>
            <person name="Hedman E."/>
            <person name="Kallberg Y."/>
        </authorList>
    </citation>
    <scope>NUCLEOTIDE SEQUENCE [LARGE SCALE GENOMIC DNA]</scope>
</reference>
<keyword evidence="1" id="KW-0479">Metal-binding</keyword>
<dbReference type="InterPro" id="IPR013083">
    <property type="entry name" value="Znf_RING/FYVE/PHD"/>
</dbReference>
<organism evidence="7 8">
    <name type="scientific">Larinioides sclopetarius</name>
    <dbReference type="NCBI Taxonomy" id="280406"/>
    <lineage>
        <taxon>Eukaryota</taxon>
        <taxon>Metazoa</taxon>
        <taxon>Ecdysozoa</taxon>
        <taxon>Arthropoda</taxon>
        <taxon>Chelicerata</taxon>
        <taxon>Arachnida</taxon>
        <taxon>Araneae</taxon>
        <taxon>Araneomorphae</taxon>
        <taxon>Entelegynae</taxon>
        <taxon>Araneoidea</taxon>
        <taxon>Araneidae</taxon>
        <taxon>Larinioides</taxon>
    </lineage>
</organism>
<comment type="similarity">
    <text evidence="4">Belongs to the ZFTRAF1 family.</text>
</comment>
<accession>A0AAV2AD36</accession>
<dbReference type="InterPro" id="IPR039338">
    <property type="entry name" value="ZFTRAF1"/>
</dbReference>
<evidence type="ECO:0000313" key="8">
    <source>
        <dbReference type="Proteomes" id="UP001497382"/>
    </source>
</evidence>
<dbReference type="Proteomes" id="UP001497382">
    <property type="component" value="Unassembled WGS sequence"/>
</dbReference>
<dbReference type="GO" id="GO:0008270">
    <property type="term" value="F:zinc ion binding"/>
    <property type="evidence" value="ECO:0007669"/>
    <property type="project" value="UniProtKB-KW"/>
</dbReference>
<evidence type="ECO:0000256" key="1">
    <source>
        <dbReference type="ARBA" id="ARBA00022723"/>
    </source>
</evidence>
<keyword evidence="3" id="KW-0862">Zinc</keyword>
<dbReference type="Gene3D" id="3.30.40.10">
    <property type="entry name" value="Zinc/RING finger domain, C3HC4 (zinc finger)"/>
    <property type="match status" value="1"/>
</dbReference>
<gene>
    <name evidence="7" type="ORF">LARSCL_LOCUS11869</name>
</gene>
<feature type="domain" description="RING-type" evidence="6">
    <location>
        <begin position="56"/>
        <end position="101"/>
    </location>
</feature>
<dbReference type="EMBL" id="CAXIEN010000151">
    <property type="protein sequence ID" value="CAL1281948.1"/>
    <property type="molecule type" value="Genomic_DNA"/>
</dbReference>
<dbReference type="AlphaFoldDB" id="A0AAV2AD36"/>
<evidence type="ECO:0000259" key="6">
    <source>
        <dbReference type="PROSITE" id="PS50089"/>
    </source>
</evidence>
<evidence type="ECO:0000313" key="7">
    <source>
        <dbReference type="EMBL" id="CAL1281948.1"/>
    </source>
</evidence>
<keyword evidence="8" id="KW-1185">Reference proteome</keyword>
<dbReference type="GO" id="GO:0005634">
    <property type="term" value="C:nucleus"/>
    <property type="evidence" value="ECO:0007669"/>
    <property type="project" value="TreeGrafter"/>
</dbReference>
<evidence type="ECO:0000256" key="4">
    <source>
        <dbReference type="ARBA" id="ARBA00034319"/>
    </source>
</evidence>
<protein>
    <recommendedName>
        <fullName evidence="6">RING-type domain-containing protein</fullName>
    </recommendedName>
</protein>
<dbReference type="PANTHER" id="PTHR23059">
    <property type="entry name" value="CYSTEINE AND HISTIDINE-RICH PROTEIN 1"/>
    <property type="match status" value="1"/>
</dbReference>
<dbReference type="PANTHER" id="PTHR23059:SF4">
    <property type="entry name" value="ZINC FINGER TRAF-TYPE-CONTAINING PROTEIN 1"/>
    <property type="match status" value="1"/>
</dbReference>
<keyword evidence="2 5" id="KW-0863">Zinc-finger</keyword>
<evidence type="ECO:0000256" key="3">
    <source>
        <dbReference type="ARBA" id="ARBA00022833"/>
    </source>
</evidence>
<sequence length="343" mass="39611">MNETGPPLPVDAQLIRSCMIIEDENASPKKETSSTNKISKKSKSVLKNKLQKILCCAVCLELRRSAIYQCKYGHLICAGCFGDILTESRLQNEIASCPVCQSTISKDLCTRNVAVEKTISALPMTCPYCLLQISPESYKTHKKCLCEKRPTICSNNLIGCPWEGPHYEKHMHQEQCKQLSANGYDILQSLNDMDEESKDEVNLYERIFELLSVDKFSYHDLQFKHFNYNLSTEDKIEAFETSKFSAFDKLWMIHGYFKDKPSEFHYQLSLKGTLDKPLSLHYLLVKGPYSEMEIKPKLCQFTFQQNSLDGPFETLSLWYHSDSLKSFFQAKRINFRIFLFENN</sequence>
<dbReference type="SUPFAM" id="SSF49599">
    <property type="entry name" value="TRAF domain-like"/>
    <property type="match status" value="1"/>
</dbReference>
<evidence type="ECO:0000256" key="2">
    <source>
        <dbReference type="ARBA" id="ARBA00022771"/>
    </source>
</evidence>
<dbReference type="CDD" id="cd16505">
    <property type="entry name" value="RING-HC_CYHR1"/>
    <property type="match status" value="1"/>
</dbReference>
<proteinExistence type="inferred from homology"/>
<dbReference type="SUPFAM" id="SSF57850">
    <property type="entry name" value="RING/U-box"/>
    <property type="match status" value="1"/>
</dbReference>
<evidence type="ECO:0000256" key="5">
    <source>
        <dbReference type="PROSITE-ProRule" id="PRU00175"/>
    </source>
</evidence>
<comment type="caution">
    <text evidence="7">The sequence shown here is derived from an EMBL/GenBank/DDBJ whole genome shotgun (WGS) entry which is preliminary data.</text>
</comment>
<dbReference type="PROSITE" id="PS50089">
    <property type="entry name" value="ZF_RING_2"/>
    <property type="match status" value="1"/>
</dbReference>